<evidence type="ECO:0000256" key="2">
    <source>
        <dbReference type="SAM" id="SignalP"/>
    </source>
</evidence>
<keyword evidence="1" id="KW-0472">Membrane</keyword>
<reference evidence="5 6" key="1">
    <citation type="submission" date="2018-08" db="EMBL/GenBank/DDBJ databases">
        <title>Aphanomyces genome sequencing and annotation.</title>
        <authorList>
            <person name="Minardi D."/>
            <person name="Oidtmann B."/>
            <person name="Van Der Giezen M."/>
            <person name="Studholme D.J."/>
        </authorList>
    </citation>
    <scope>NUCLEOTIDE SEQUENCE [LARGE SCALE GENOMIC DNA]</scope>
    <source>
        <strain evidence="4 5">Da</strain>
        <strain evidence="3 6">Sv</strain>
    </source>
</reference>
<evidence type="ECO:0000313" key="6">
    <source>
        <dbReference type="Proteomes" id="UP000285712"/>
    </source>
</evidence>
<dbReference type="Proteomes" id="UP000285430">
    <property type="component" value="Unassembled WGS sequence"/>
</dbReference>
<evidence type="ECO:0000313" key="5">
    <source>
        <dbReference type="Proteomes" id="UP000285430"/>
    </source>
</evidence>
<proteinExistence type="predicted"/>
<feature type="transmembrane region" description="Helical" evidence="1">
    <location>
        <begin position="286"/>
        <end position="305"/>
    </location>
</feature>
<organism evidence="3 6">
    <name type="scientific">Aphanomyces astaci</name>
    <name type="common">Crayfish plague agent</name>
    <dbReference type="NCBI Taxonomy" id="112090"/>
    <lineage>
        <taxon>Eukaryota</taxon>
        <taxon>Sar</taxon>
        <taxon>Stramenopiles</taxon>
        <taxon>Oomycota</taxon>
        <taxon>Saprolegniomycetes</taxon>
        <taxon>Saprolegniales</taxon>
        <taxon>Verrucalvaceae</taxon>
        <taxon>Aphanomyces</taxon>
    </lineage>
</organism>
<dbReference type="Proteomes" id="UP000285712">
    <property type="component" value="Unassembled WGS sequence"/>
</dbReference>
<accession>A0A3R6XA39</accession>
<feature type="transmembrane region" description="Helical" evidence="1">
    <location>
        <begin position="183"/>
        <end position="208"/>
    </location>
</feature>
<comment type="caution">
    <text evidence="3">The sequence shown here is derived from an EMBL/GenBank/DDBJ whole genome shotgun (WGS) entry which is preliminary data.</text>
</comment>
<name>A0A3R6XA39_APHAT</name>
<gene>
    <name evidence="3" type="ORF">DYB35_001689</name>
    <name evidence="4" type="ORF">DYB37_008208</name>
</gene>
<keyword evidence="2" id="KW-0732">Signal</keyword>
<keyword evidence="1" id="KW-1133">Transmembrane helix</keyword>
<feature type="signal peptide" evidence="2">
    <location>
        <begin position="1"/>
        <end position="31"/>
    </location>
</feature>
<sequence>MSRVKFHWKSLCLSMLFLLNLVLMPLKPYLTEVSPIEPENKYRPSYLTAVNTSEEQTQACWMSQMYNASTMTLDTLYFVDSLRIVEVMRTVAPNEICSDEAELANIVDAVRGIIFFTPAFKQSLTVRWGCGGATPTPHQHFPPQVWLLTLGSIPVSTSVAWVVPENEGTTVYYAYMPGIKSQAWRLTILCFRLVASVWIFHLSIAGYYNHVRHLRGNLDAFPLHGYTKASRYEIVVGEPTCIVLANPWLCLWFLLDLVTNTEYIGMACLRVCQINNLVYFCLGMLYLGRTVWCGYTALAVLNILLKRRHKAHWVKPTNTTILALAASLAGGGIMYIQTEWQEHLDMYFTLYVVHYVSDTHETTTMETAPAMLVYALSMTMLPFAIAATQHVANFLLHHWKLCRAGRITSMLISSARHSLTRSMMVSPTMPEAPRHTHQSQCEYNDVKHRVVLWLCGLTKLKPRGRHFTGGSIYSLFRAAPGYQAQCTLSQRGGDCYILCYDSSDRLLECTRVTLVSQVDLAHQTQLLQQKTTSAAVGRVVLGLDRNHGSTVMELFQGERNSPWIA</sequence>
<dbReference type="VEuPathDB" id="FungiDB:H257_08947"/>
<evidence type="ECO:0000256" key="1">
    <source>
        <dbReference type="SAM" id="Phobius"/>
    </source>
</evidence>
<dbReference type="EMBL" id="QUTH01000570">
    <property type="protein sequence ID" value="RHZ33530.1"/>
    <property type="molecule type" value="Genomic_DNA"/>
</dbReference>
<evidence type="ECO:0000313" key="4">
    <source>
        <dbReference type="EMBL" id="RHZ33530.1"/>
    </source>
</evidence>
<keyword evidence="1" id="KW-0812">Transmembrane</keyword>
<feature type="chain" id="PRO_5036092062" evidence="2">
    <location>
        <begin position="32"/>
        <end position="565"/>
    </location>
</feature>
<dbReference type="AlphaFoldDB" id="A0A3R6XA39"/>
<feature type="transmembrane region" description="Helical" evidence="1">
    <location>
        <begin position="234"/>
        <end position="255"/>
    </location>
</feature>
<dbReference type="EMBL" id="QUTG01000054">
    <property type="protein sequence ID" value="RHZ03071.1"/>
    <property type="molecule type" value="Genomic_DNA"/>
</dbReference>
<evidence type="ECO:0000313" key="3">
    <source>
        <dbReference type="EMBL" id="RHZ03071.1"/>
    </source>
</evidence>
<feature type="transmembrane region" description="Helical" evidence="1">
    <location>
        <begin position="371"/>
        <end position="396"/>
    </location>
</feature>
<protein>
    <submittedName>
        <fullName evidence="3">Uncharacterized protein</fullName>
    </submittedName>
</protein>
<feature type="transmembrane region" description="Helical" evidence="1">
    <location>
        <begin position="317"/>
        <end position="336"/>
    </location>
</feature>